<dbReference type="AlphaFoldDB" id="A0A147HV70"/>
<accession>A0A147HV70</accession>
<proteinExistence type="predicted"/>
<protein>
    <recommendedName>
        <fullName evidence="3">Tail tubular protein A</fullName>
    </recommendedName>
</protein>
<organism evidence="1 2">
    <name type="scientific">Sphingomonas sanguinis</name>
    <dbReference type="NCBI Taxonomy" id="33051"/>
    <lineage>
        <taxon>Bacteria</taxon>
        <taxon>Pseudomonadati</taxon>
        <taxon>Pseudomonadota</taxon>
        <taxon>Alphaproteobacteria</taxon>
        <taxon>Sphingomonadales</taxon>
        <taxon>Sphingomonadaceae</taxon>
        <taxon>Sphingomonas</taxon>
    </lineage>
</organism>
<comment type="caution">
    <text evidence="1">The sequence shown here is derived from an EMBL/GenBank/DDBJ whole genome shotgun (WGS) entry which is preliminary data.</text>
</comment>
<dbReference type="EMBL" id="LDTD01000086">
    <property type="protein sequence ID" value="KTT68804.1"/>
    <property type="molecule type" value="Genomic_DNA"/>
</dbReference>
<reference evidence="1 2" key="1">
    <citation type="journal article" date="2016" name="Front. Microbiol.">
        <title>Genomic Resource of Rice Seed Associated Bacteria.</title>
        <authorList>
            <person name="Midha S."/>
            <person name="Bansal K."/>
            <person name="Sharma S."/>
            <person name="Kumar N."/>
            <person name="Patil P.P."/>
            <person name="Chaudhry V."/>
            <person name="Patil P.B."/>
        </authorList>
    </citation>
    <scope>NUCLEOTIDE SEQUENCE [LARGE SCALE GENOMIC DNA]</scope>
    <source>
        <strain evidence="1 2">NS319</strain>
    </source>
</reference>
<evidence type="ECO:0000313" key="2">
    <source>
        <dbReference type="Proteomes" id="UP000072867"/>
    </source>
</evidence>
<sequence>MADFVTVANLAASSLGEDDQLRSPDDDTHLSRSVRAVFDVERVAALRDHTWNFAMRRYALPRVANPDFDTDPFGYAYRLPAESVRLVEVMGARADSYQVEGPYILSGAAAPLRVRCIIDVAEPAAWDALFVKAFAMRVAWQIADRITGDPNRVQMAERKYRAALMEAKRVDARENPPVAQAPTGWEEARMGCLTRVDSRGFVWP</sequence>
<gene>
    <name evidence="1" type="ORF">NS319_12265</name>
</gene>
<dbReference type="PATRIC" id="fig|33051.3.peg.3690"/>
<evidence type="ECO:0008006" key="3">
    <source>
        <dbReference type="Google" id="ProtNLM"/>
    </source>
</evidence>
<name>A0A147HV70_9SPHN</name>
<dbReference type="Proteomes" id="UP000072867">
    <property type="component" value="Unassembled WGS sequence"/>
</dbReference>
<dbReference type="RefSeq" id="WP_058733855.1">
    <property type="nucleotide sequence ID" value="NZ_LDTD01000086.1"/>
</dbReference>
<evidence type="ECO:0000313" key="1">
    <source>
        <dbReference type="EMBL" id="KTT68804.1"/>
    </source>
</evidence>